<comment type="caution">
    <text evidence="2">The sequence shown here is derived from an EMBL/GenBank/DDBJ whole genome shotgun (WGS) entry which is preliminary data.</text>
</comment>
<name>A0A2B8BMK0_9PROT</name>
<dbReference type="AlphaFoldDB" id="A0A2B8BMK0"/>
<reference evidence="3" key="1">
    <citation type="submission" date="2017-10" db="EMBL/GenBank/DDBJ databases">
        <authorList>
            <person name="Kravchenko I.K."/>
            <person name="Grouzdev D.S."/>
        </authorList>
    </citation>
    <scope>NUCLEOTIDE SEQUENCE [LARGE SCALE GENOMIC DNA]</scope>
    <source>
        <strain evidence="3">B2</strain>
    </source>
</reference>
<accession>A0A2B8BMK0</accession>
<feature type="transmembrane region" description="Helical" evidence="1">
    <location>
        <begin position="117"/>
        <end position="135"/>
    </location>
</feature>
<sequence length="308" mass="31473">MITKQGVYTAPDAAPHRTILTGSDVEVRPGVHRRVSWAGVFAGVVLALAIQLLLSMLGLGIGMTAIDPAAGREGLPQASSFGIGAGLWWTISYMVALGIGGYVAARLAGVAVHGDGLIHGLLTWAFALLISAYLVTTTLGGITGGAFSALGSATSGVAQTVQQAVPEVVRASGLSAEELRGRAEDLLRPADQQRSGNDARTQLLSALTTMATGGPQADQARQQAVSIIAQQAGVPEDQARQRLQQVEQQFGAAKQQATETATNAAEATSNTLSAAGIWGTIALLLGAVAAAVGGRLGTQRHEHSAIAD</sequence>
<feature type="transmembrane region" description="Helical" evidence="1">
    <location>
        <begin position="86"/>
        <end position="105"/>
    </location>
</feature>
<keyword evidence="1" id="KW-1133">Transmembrane helix</keyword>
<evidence type="ECO:0000313" key="2">
    <source>
        <dbReference type="EMBL" id="PGH59085.1"/>
    </source>
</evidence>
<keyword evidence="1" id="KW-0812">Transmembrane</keyword>
<gene>
    <name evidence="2" type="ORF">CRT60_03650</name>
</gene>
<dbReference type="EMBL" id="PDKW01000037">
    <property type="protein sequence ID" value="PGH59085.1"/>
    <property type="molecule type" value="Genomic_DNA"/>
</dbReference>
<dbReference type="RefSeq" id="WP_098735077.1">
    <property type="nucleotide sequence ID" value="NZ_PDKW01000037.1"/>
</dbReference>
<organism evidence="2 3">
    <name type="scientific">Azospirillum palustre</name>
    <dbReference type="NCBI Taxonomy" id="2044885"/>
    <lineage>
        <taxon>Bacteria</taxon>
        <taxon>Pseudomonadati</taxon>
        <taxon>Pseudomonadota</taxon>
        <taxon>Alphaproteobacteria</taxon>
        <taxon>Rhodospirillales</taxon>
        <taxon>Azospirillaceae</taxon>
        <taxon>Azospirillum</taxon>
    </lineage>
</organism>
<keyword evidence="3" id="KW-1185">Reference proteome</keyword>
<protein>
    <submittedName>
        <fullName evidence="2">PhnA-like protein</fullName>
    </submittedName>
</protein>
<feature type="transmembrane region" description="Helical" evidence="1">
    <location>
        <begin position="275"/>
        <end position="294"/>
    </location>
</feature>
<proteinExistence type="predicted"/>
<evidence type="ECO:0000313" key="3">
    <source>
        <dbReference type="Proteomes" id="UP000225379"/>
    </source>
</evidence>
<evidence type="ECO:0000256" key="1">
    <source>
        <dbReference type="SAM" id="Phobius"/>
    </source>
</evidence>
<dbReference type="OrthoDB" id="7351382at2"/>
<feature type="transmembrane region" description="Helical" evidence="1">
    <location>
        <begin position="37"/>
        <end position="66"/>
    </location>
</feature>
<dbReference type="Proteomes" id="UP000225379">
    <property type="component" value="Unassembled WGS sequence"/>
</dbReference>
<keyword evidence="1" id="KW-0472">Membrane</keyword>